<evidence type="ECO:0000313" key="2">
    <source>
        <dbReference type="Proteomes" id="UP000233469"/>
    </source>
</evidence>
<dbReference type="EMBL" id="LLXL01002347">
    <property type="protein sequence ID" value="PKK61071.1"/>
    <property type="molecule type" value="Genomic_DNA"/>
</dbReference>
<dbReference type="VEuPathDB" id="FungiDB:RhiirFUN_023924"/>
<dbReference type="VEuPathDB" id="FungiDB:RhiirA1_468415"/>
<reference evidence="1 2" key="1">
    <citation type="submission" date="2016-04" db="EMBL/GenBank/DDBJ databases">
        <title>Genome analyses suggest a sexual origin of heterokaryosis in a supposedly ancient asexual fungus.</title>
        <authorList>
            <person name="Ropars J."/>
            <person name="Sedzielewska K."/>
            <person name="Noel J."/>
            <person name="Charron P."/>
            <person name="Farinelli L."/>
            <person name="Marton T."/>
            <person name="Kruger M."/>
            <person name="Pelin A."/>
            <person name="Brachmann A."/>
            <person name="Corradi N."/>
        </authorList>
    </citation>
    <scope>NUCLEOTIDE SEQUENCE [LARGE SCALE GENOMIC DNA]</scope>
    <source>
        <strain evidence="1 2">C2</strain>
    </source>
</reference>
<protein>
    <submittedName>
        <fullName evidence="1">Uncharacterized protein</fullName>
    </submittedName>
</protein>
<proteinExistence type="predicted"/>
<dbReference type="AlphaFoldDB" id="A0A2N1MHE2"/>
<gene>
    <name evidence="1" type="ORF">RhiirC2_792353</name>
</gene>
<organism evidence="1 2">
    <name type="scientific">Rhizophagus irregularis</name>
    <dbReference type="NCBI Taxonomy" id="588596"/>
    <lineage>
        <taxon>Eukaryota</taxon>
        <taxon>Fungi</taxon>
        <taxon>Fungi incertae sedis</taxon>
        <taxon>Mucoromycota</taxon>
        <taxon>Glomeromycotina</taxon>
        <taxon>Glomeromycetes</taxon>
        <taxon>Glomerales</taxon>
        <taxon>Glomeraceae</taxon>
        <taxon>Rhizophagus</taxon>
    </lineage>
</organism>
<comment type="caution">
    <text evidence="1">The sequence shown here is derived from an EMBL/GenBank/DDBJ whole genome shotgun (WGS) entry which is preliminary data.</text>
</comment>
<dbReference type="VEuPathDB" id="FungiDB:FUN_003945"/>
<accession>A0A2N1MHE2</accession>
<evidence type="ECO:0000313" key="1">
    <source>
        <dbReference type="EMBL" id="PKK61071.1"/>
    </source>
</evidence>
<sequence>MGITSFILKWFYSQKRTKLAVDQVEDMCKLHIYYITNAKRELPYYAVDTSECSLYKKMINTLIENIDIDLHIFNMKQNEFKKDRVIVSQRKQTVILDPEHKIIILKY</sequence>
<dbReference type="Proteomes" id="UP000233469">
    <property type="component" value="Unassembled WGS sequence"/>
</dbReference>
<reference evidence="1 2" key="2">
    <citation type="submission" date="2017-10" db="EMBL/GenBank/DDBJ databases">
        <title>Extensive intraspecific genome diversity in a model arbuscular mycorrhizal fungus.</title>
        <authorList>
            <person name="Chen E.C.H."/>
            <person name="Morin E."/>
            <person name="Baudet D."/>
            <person name="Noel J."/>
            <person name="Ndikumana S."/>
            <person name="Charron P."/>
            <person name="St-Onge C."/>
            <person name="Giorgi J."/>
            <person name="Grigoriev I.V."/>
            <person name="Roux C."/>
            <person name="Martin F.M."/>
            <person name="Corradi N."/>
        </authorList>
    </citation>
    <scope>NUCLEOTIDE SEQUENCE [LARGE SCALE GENOMIC DNA]</scope>
    <source>
        <strain evidence="1 2">C2</strain>
    </source>
</reference>
<name>A0A2N1MHE2_9GLOM</name>